<accession>A0AAX3LGR2</accession>
<proteinExistence type="predicted"/>
<evidence type="ECO:0000313" key="2">
    <source>
        <dbReference type="Proteomes" id="UP001210538"/>
    </source>
</evidence>
<sequence>MDVEKIEFEWGTEYRCYVDEVLTSIILQSGGTLYFWNDEYCRVKNKEQDIDMIYSPVFGLRFNTEETESSKKILWDMFLPGLKAQPTIEDYPLLDSEYHHLMYCRDLIQ</sequence>
<gene>
    <name evidence="1" type="ORF">PHA72_07585</name>
</gene>
<dbReference type="Proteomes" id="UP001210538">
    <property type="component" value="Chromosome"/>
</dbReference>
<evidence type="ECO:0000313" key="1">
    <source>
        <dbReference type="EMBL" id="WCE14716.1"/>
    </source>
</evidence>
<keyword evidence="2" id="KW-1185">Reference proteome</keyword>
<name>A0AAX3LGR2_9ENTR</name>
<protein>
    <submittedName>
        <fullName evidence="1">Uncharacterized protein</fullName>
    </submittedName>
</protein>
<organism evidence="1 2">
    <name type="scientific">Enterobacter ludwigii</name>
    <dbReference type="NCBI Taxonomy" id="299767"/>
    <lineage>
        <taxon>Bacteria</taxon>
        <taxon>Pseudomonadati</taxon>
        <taxon>Pseudomonadota</taxon>
        <taxon>Gammaproteobacteria</taxon>
        <taxon>Enterobacterales</taxon>
        <taxon>Enterobacteriaceae</taxon>
        <taxon>Enterobacter</taxon>
        <taxon>Enterobacter cloacae complex</taxon>
    </lineage>
</organism>
<reference evidence="1 2" key="1">
    <citation type="submission" date="2023-01" db="EMBL/GenBank/DDBJ databases">
        <title>Genome sequence resource and annotation of Enterobacter ludwigii, an economically important pathogen of seedling wilt with strawberry.</title>
        <authorList>
            <person name="Xie Y."/>
        </authorList>
    </citation>
    <scope>NUCLEOTIDE SEQUENCE [LARGE SCALE GENOMIC DNA]</scope>
    <source>
        <strain evidence="1 2">CM-TZ4</strain>
    </source>
</reference>
<dbReference type="EMBL" id="CP116347">
    <property type="protein sequence ID" value="WCE14716.1"/>
    <property type="molecule type" value="Genomic_DNA"/>
</dbReference>
<dbReference type="AlphaFoldDB" id="A0AAX3LGR2"/>
<dbReference type="RefSeq" id="WP_063930287.1">
    <property type="nucleotide sequence ID" value="NZ_CP116347.1"/>
</dbReference>